<protein>
    <submittedName>
        <fullName evidence="1">Uncharacterized protein</fullName>
    </submittedName>
</protein>
<dbReference type="EMBL" id="VSSQ01054488">
    <property type="protein sequence ID" value="MPN08438.1"/>
    <property type="molecule type" value="Genomic_DNA"/>
</dbReference>
<accession>A0A645F285</accession>
<evidence type="ECO:0000313" key="1">
    <source>
        <dbReference type="EMBL" id="MPN08438.1"/>
    </source>
</evidence>
<name>A0A645F285_9ZZZZ</name>
<comment type="caution">
    <text evidence="1">The sequence shown here is derived from an EMBL/GenBank/DDBJ whole genome shotgun (WGS) entry which is preliminary data.</text>
</comment>
<gene>
    <name evidence="1" type="ORF">SDC9_155720</name>
</gene>
<sequence>MEVHRLDFGPAQISRRIGDLEPAFARAVNQMRGGMGQILKHRLLSPQLHDPRRAAIAVPADHRVDLRLFAKAAESRRDDQEFAAVGHGHAGAVNRLVGHPGAAEFVALHHRDHLLERRHDGDVLLRRPIRRVVIGLEVVADEYSGVRQLAGAIIGHDHLKEEIRQPAQILVLRLIVTGPQRRDPPPEVVLDPAAGGHHVGGADHRFAAEADEVVLVVIGEPQHFVRHHMADIDDQIPRMVA</sequence>
<dbReference type="AlphaFoldDB" id="A0A645F285"/>
<reference evidence="1" key="1">
    <citation type="submission" date="2019-08" db="EMBL/GenBank/DDBJ databases">
        <authorList>
            <person name="Kucharzyk K."/>
            <person name="Murdoch R.W."/>
            <person name="Higgins S."/>
            <person name="Loffler F."/>
        </authorList>
    </citation>
    <scope>NUCLEOTIDE SEQUENCE</scope>
</reference>
<proteinExistence type="predicted"/>
<organism evidence="1">
    <name type="scientific">bioreactor metagenome</name>
    <dbReference type="NCBI Taxonomy" id="1076179"/>
    <lineage>
        <taxon>unclassified sequences</taxon>
        <taxon>metagenomes</taxon>
        <taxon>ecological metagenomes</taxon>
    </lineage>
</organism>